<dbReference type="InterPro" id="IPR032675">
    <property type="entry name" value="LRR_dom_sf"/>
</dbReference>
<evidence type="ECO:0000256" key="6">
    <source>
        <dbReference type="ARBA" id="ARBA00022729"/>
    </source>
</evidence>
<keyword evidence="9 12" id="KW-0472">Membrane</keyword>
<dbReference type="OMA" id="WLWDTIS"/>
<evidence type="ECO:0000313" key="16">
    <source>
        <dbReference type="Proteomes" id="UP000594261"/>
    </source>
</evidence>
<evidence type="ECO:0000256" key="11">
    <source>
        <dbReference type="ARBA" id="ARBA00023180"/>
    </source>
</evidence>
<keyword evidence="5 12" id="KW-0812">Transmembrane</keyword>
<dbReference type="FunFam" id="3.80.10.10:FF:000111">
    <property type="entry name" value="LRR receptor-like serine/threonine-protein kinase ERECTA"/>
    <property type="match status" value="1"/>
</dbReference>
<dbReference type="FunCoup" id="A0A7N2LBA9">
    <property type="interactions" value="1543"/>
</dbReference>
<dbReference type="Gene3D" id="3.80.10.10">
    <property type="entry name" value="Ribonuclease Inhibitor"/>
    <property type="match status" value="3"/>
</dbReference>
<protein>
    <recommendedName>
        <fullName evidence="17">Leucine-rich repeat-containing N-terminal plant-type domain-containing protein</fullName>
    </recommendedName>
</protein>
<evidence type="ECO:0000256" key="10">
    <source>
        <dbReference type="ARBA" id="ARBA00023170"/>
    </source>
</evidence>
<evidence type="ECO:0000259" key="13">
    <source>
        <dbReference type="Pfam" id="PF08263"/>
    </source>
</evidence>
<comment type="similarity">
    <text evidence="2">Belongs to the RLP family.</text>
</comment>
<dbReference type="Pfam" id="PF13855">
    <property type="entry name" value="LRR_8"/>
    <property type="match status" value="1"/>
</dbReference>
<feature type="domain" description="Disease resistance R13L4/SHOC-2-like LRR" evidence="14">
    <location>
        <begin position="227"/>
        <end position="431"/>
    </location>
</feature>
<organism evidence="15 16">
    <name type="scientific">Quercus lobata</name>
    <name type="common">Valley oak</name>
    <dbReference type="NCBI Taxonomy" id="97700"/>
    <lineage>
        <taxon>Eukaryota</taxon>
        <taxon>Viridiplantae</taxon>
        <taxon>Streptophyta</taxon>
        <taxon>Embryophyta</taxon>
        <taxon>Tracheophyta</taxon>
        <taxon>Spermatophyta</taxon>
        <taxon>Magnoliopsida</taxon>
        <taxon>eudicotyledons</taxon>
        <taxon>Gunneridae</taxon>
        <taxon>Pentapetalae</taxon>
        <taxon>rosids</taxon>
        <taxon>fabids</taxon>
        <taxon>Fagales</taxon>
        <taxon>Fagaceae</taxon>
        <taxon>Quercus</taxon>
    </lineage>
</organism>
<dbReference type="FunFam" id="3.80.10.10:FF:000041">
    <property type="entry name" value="LRR receptor-like serine/threonine-protein kinase ERECTA"/>
    <property type="match status" value="1"/>
</dbReference>
<dbReference type="Pfam" id="PF00560">
    <property type="entry name" value="LRR_1"/>
    <property type="match status" value="2"/>
</dbReference>
<keyword evidence="3" id="KW-1003">Cell membrane</keyword>
<dbReference type="Pfam" id="PF08263">
    <property type="entry name" value="LRRNT_2"/>
    <property type="match status" value="1"/>
</dbReference>
<dbReference type="AlphaFoldDB" id="A0A7N2LBA9"/>
<comment type="subcellular location">
    <subcellularLocation>
        <location evidence="1">Cell membrane</location>
        <topology evidence="1">Single-pass type I membrane protein</topology>
    </subcellularLocation>
</comment>
<dbReference type="SUPFAM" id="SSF52047">
    <property type="entry name" value="RNI-like"/>
    <property type="match status" value="1"/>
</dbReference>
<dbReference type="InterPro" id="IPR055414">
    <property type="entry name" value="LRR_R13L4/SHOC2-like"/>
</dbReference>
<dbReference type="Pfam" id="PF23598">
    <property type="entry name" value="LRR_14"/>
    <property type="match status" value="1"/>
</dbReference>
<evidence type="ECO:0000256" key="12">
    <source>
        <dbReference type="SAM" id="Phobius"/>
    </source>
</evidence>
<dbReference type="InterPro" id="IPR013210">
    <property type="entry name" value="LRR_N_plant-typ"/>
</dbReference>
<keyword evidence="7" id="KW-0677">Repeat</keyword>
<evidence type="ECO:0000256" key="8">
    <source>
        <dbReference type="ARBA" id="ARBA00022989"/>
    </source>
</evidence>
<evidence type="ECO:0000256" key="1">
    <source>
        <dbReference type="ARBA" id="ARBA00004251"/>
    </source>
</evidence>
<evidence type="ECO:0000256" key="5">
    <source>
        <dbReference type="ARBA" id="ARBA00022692"/>
    </source>
</evidence>
<reference evidence="15" key="2">
    <citation type="submission" date="2021-01" db="UniProtKB">
        <authorList>
            <consortium name="EnsemblPlants"/>
        </authorList>
    </citation>
    <scope>IDENTIFICATION</scope>
</reference>
<dbReference type="SUPFAM" id="SSF52058">
    <property type="entry name" value="L domain-like"/>
    <property type="match status" value="1"/>
</dbReference>
<sequence>MELQGRYWWWPVVLVLVHFGMNGCFGCWEQERIALLELKASIVNYTDEYYFPHWDSVDKESDCCEWEKVKCDITISRVIKLALNNTIYWSGESGGGWYFNASLYLPFEEFQYLDLSSNSILGWIPNEGFERFFTLGKLEVLHLGDNSFNNSILQSFSGTIASLKELHLDFNILNGSIHIQDFKAFNNLEELYLGGNYINDFVTTEDSNSLSKLQVLDLSDNNFNARILESVVAFPSLKILNIGENNLEGSYTTKELGALNNLEQLYLDGSSIDNSFLHKVGVMNSLEVLSVRNCNLNGSLPAQGWCELRKLQEIDLSYNNFEGILPSCMANLTSLRVLDLSNNHFTGNIVHSPLPSLTSLRVLDLSNNHFTGNIVHSPLPSLTSLEHLSLSNNDFLIPATMSTFSNLSKLKDLLGMLPTWLGNMSGLNELVMAKNQLEGPIPVEWCKIVKLSFLDLSENNLSGSIPSCFNSSYIRSVYLNKNWLSGPIPCAFKNNSNLVTLNLRDNFLIGNIPDWIGNLSSLSILLLRENHLEGTIPHCLSNITLVASSEKPIFGGFWAGLSSYQIRMPYLKTKSTNMKDWNPTGDFMIDVSETDEAEFTTKNRIDSYHGDILNYMVGIDLSCNKLVGEIPPQLGMMSTIRAMNLSHNSLTGPIPTTFSNLKLMESLDLSYNNLSGKIPPELTEITYLEVFSVAHNNLSGTTPERKNQFGTFDESSYEGNPLLCGPPLHDCTKIGPPSTMLVDHDGEDGGSFIDMAVFYISFVVVYITVLLGLVAVLYINPYWRRAWFNFIEVCVDNCYCFVVVHYRKLFNFRLA</sequence>
<evidence type="ECO:0008006" key="17">
    <source>
        <dbReference type="Google" id="ProtNLM"/>
    </source>
</evidence>
<evidence type="ECO:0000256" key="7">
    <source>
        <dbReference type="ARBA" id="ARBA00022737"/>
    </source>
</evidence>
<dbReference type="EnsemblPlants" id="QL04p004652:mrna">
    <property type="protein sequence ID" value="QL04p004652:mrna"/>
    <property type="gene ID" value="QL04p004652"/>
</dbReference>
<evidence type="ECO:0000256" key="9">
    <source>
        <dbReference type="ARBA" id="ARBA00023136"/>
    </source>
</evidence>
<accession>A0A7N2LBA9</accession>
<dbReference type="GO" id="GO:0005886">
    <property type="term" value="C:plasma membrane"/>
    <property type="evidence" value="ECO:0007669"/>
    <property type="project" value="UniProtKB-SubCell"/>
</dbReference>
<evidence type="ECO:0000256" key="3">
    <source>
        <dbReference type="ARBA" id="ARBA00022475"/>
    </source>
</evidence>
<keyword evidence="16" id="KW-1185">Reference proteome</keyword>
<dbReference type="SMART" id="SM00369">
    <property type="entry name" value="LRR_TYP"/>
    <property type="match status" value="9"/>
</dbReference>
<dbReference type="EMBL" id="LRBV02000004">
    <property type="status" value="NOT_ANNOTATED_CDS"/>
    <property type="molecule type" value="Genomic_DNA"/>
</dbReference>
<keyword evidence="10" id="KW-0675">Receptor</keyword>
<keyword evidence="11" id="KW-0325">Glycoprotein</keyword>
<dbReference type="PANTHER" id="PTHR48052">
    <property type="entry name" value="UNNAMED PRODUCT"/>
    <property type="match status" value="1"/>
</dbReference>
<keyword evidence="6" id="KW-0732">Signal</keyword>
<evidence type="ECO:0000313" key="15">
    <source>
        <dbReference type="EnsemblPlants" id="QL04p004652:mrna"/>
    </source>
</evidence>
<dbReference type="Proteomes" id="UP000594261">
    <property type="component" value="Chromosome 4"/>
</dbReference>
<dbReference type="InterPro" id="IPR003591">
    <property type="entry name" value="Leu-rich_rpt_typical-subtyp"/>
</dbReference>
<feature type="domain" description="Leucine-rich repeat-containing N-terminal plant-type" evidence="13">
    <location>
        <begin position="30"/>
        <end position="72"/>
    </location>
</feature>
<reference evidence="15 16" key="1">
    <citation type="journal article" date="2016" name="G3 (Bethesda)">
        <title>First Draft Assembly and Annotation of the Genome of a California Endemic Oak Quercus lobata Nee (Fagaceae).</title>
        <authorList>
            <person name="Sork V.L."/>
            <person name="Fitz-Gibbon S.T."/>
            <person name="Puiu D."/>
            <person name="Crepeau M."/>
            <person name="Gugger P.F."/>
            <person name="Sherman R."/>
            <person name="Stevens K."/>
            <person name="Langley C.H."/>
            <person name="Pellegrini M."/>
            <person name="Salzberg S.L."/>
        </authorList>
    </citation>
    <scope>NUCLEOTIDE SEQUENCE [LARGE SCALE GENOMIC DNA]</scope>
    <source>
        <strain evidence="15 16">cv. SW786</strain>
    </source>
</reference>
<proteinExistence type="inferred from homology"/>
<name>A0A7N2LBA9_QUELO</name>
<evidence type="ECO:0000259" key="14">
    <source>
        <dbReference type="Pfam" id="PF23598"/>
    </source>
</evidence>
<evidence type="ECO:0000256" key="4">
    <source>
        <dbReference type="ARBA" id="ARBA00022614"/>
    </source>
</evidence>
<evidence type="ECO:0000256" key="2">
    <source>
        <dbReference type="ARBA" id="ARBA00009592"/>
    </source>
</evidence>
<dbReference type="InParanoid" id="A0A7N2LBA9"/>
<feature type="transmembrane region" description="Helical" evidence="12">
    <location>
        <begin position="756"/>
        <end position="779"/>
    </location>
</feature>
<keyword evidence="4" id="KW-0433">Leucine-rich repeat</keyword>
<dbReference type="PANTHER" id="PTHR48052:SF8">
    <property type="entry name" value="LRR RECEPTOR-LIKE SERINE_THREONINE-PROTEIN KINASE FLS2"/>
    <property type="match status" value="1"/>
</dbReference>
<dbReference type="PRINTS" id="PR00019">
    <property type="entry name" value="LEURICHRPT"/>
</dbReference>
<dbReference type="InterPro" id="IPR001611">
    <property type="entry name" value="Leu-rich_rpt"/>
</dbReference>
<keyword evidence="8 12" id="KW-1133">Transmembrane helix</keyword>
<dbReference type="Gramene" id="QL04p004652:mrna">
    <property type="protein sequence ID" value="QL04p004652:mrna"/>
    <property type="gene ID" value="QL04p004652"/>
</dbReference>